<dbReference type="CDD" id="cd06261">
    <property type="entry name" value="TM_PBP2"/>
    <property type="match status" value="1"/>
</dbReference>
<keyword evidence="10" id="KW-1185">Reference proteome</keyword>
<comment type="subcellular location">
    <subcellularLocation>
        <location evidence="1 7">Cell membrane</location>
        <topology evidence="1 7">Multi-pass membrane protein</topology>
    </subcellularLocation>
</comment>
<dbReference type="PANTHER" id="PTHR30193">
    <property type="entry name" value="ABC TRANSPORTER PERMEASE PROTEIN"/>
    <property type="match status" value="1"/>
</dbReference>
<evidence type="ECO:0000313" key="10">
    <source>
        <dbReference type="Proteomes" id="UP000008221"/>
    </source>
</evidence>
<reference evidence="9 10" key="1">
    <citation type="journal article" date="2009" name="Genome Res.">
        <title>Complete genome of the cellulolytic thermophile Acidothermus cellulolyticus 11B provides insights into its ecophysiological and evolutionary adaptations.</title>
        <authorList>
            <person name="Barabote R.D."/>
            <person name="Xie G."/>
            <person name="Leu D.H."/>
            <person name="Normand P."/>
            <person name="Necsulea A."/>
            <person name="Daubin V."/>
            <person name="Medigue C."/>
            <person name="Adney W.S."/>
            <person name="Xu X.C."/>
            <person name="Lapidus A."/>
            <person name="Parales R.E."/>
            <person name="Detter C."/>
            <person name="Pujic P."/>
            <person name="Bruce D."/>
            <person name="Lavire C."/>
            <person name="Challacombe J.F."/>
            <person name="Brettin T.S."/>
            <person name="Berry A.M."/>
        </authorList>
    </citation>
    <scope>NUCLEOTIDE SEQUENCE [LARGE SCALE GENOMIC DNA]</scope>
    <source>
        <strain evidence="10">ATCC 43068 / DSM 8971 / 11B</strain>
    </source>
</reference>
<dbReference type="AlphaFoldDB" id="A0LR46"/>
<protein>
    <submittedName>
        <fullName evidence="9">Carbohydrate ABC transporter membrane protein 1, CUT1 family</fullName>
    </submittedName>
</protein>
<dbReference type="InterPro" id="IPR051393">
    <property type="entry name" value="ABC_transporter_permease"/>
</dbReference>
<evidence type="ECO:0000256" key="3">
    <source>
        <dbReference type="ARBA" id="ARBA00022475"/>
    </source>
</evidence>
<sequence length="320" mass="35801">MTAVHETHSISTVPTSSPRRRLRPRIALIGSKAAYVYVAPFFILFAVFGLYPLIYTGWVSLHDVSLLNINKMTWVGFKNYTSLWHNHFFLNALGNTITIGIISAVPQLLAALGIAHLLNYRMRGSLMFRIAMLMPYATSVVATTLIFSQLFARDTGFINWFLGLFGVSPINWNNGPKYLSQLAVSTMVMWRWTGYNALIYLAGMQAIPYELYEAAAIDGANRWQQFMKITIPSLRPTILFTVVVSTIGSMQLFAEPYLFSNNTNGGGSGQYQTLTLFLYQQGWQYNHLGYAAAVAWTMLAIIVVLVLINAGLTNLRARKG</sequence>
<keyword evidence="3" id="KW-1003">Cell membrane</keyword>
<dbReference type="Proteomes" id="UP000008221">
    <property type="component" value="Chromosome"/>
</dbReference>
<evidence type="ECO:0000256" key="6">
    <source>
        <dbReference type="ARBA" id="ARBA00023136"/>
    </source>
</evidence>
<evidence type="ECO:0000256" key="7">
    <source>
        <dbReference type="RuleBase" id="RU363032"/>
    </source>
</evidence>
<organism evidence="9 10">
    <name type="scientific">Acidothermus cellulolyticus (strain ATCC 43068 / DSM 8971 / 11B)</name>
    <dbReference type="NCBI Taxonomy" id="351607"/>
    <lineage>
        <taxon>Bacteria</taxon>
        <taxon>Bacillati</taxon>
        <taxon>Actinomycetota</taxon>
        <taxon>Actinomycetes</taxon>
        <taxon>Acidothermales</taxon>
        <taxon>Acidothermaceae</taxon>
        <taxon>Acidothermus</taxon>
    </lineage>
</organism>
<dbReference type="Pfam" id="PF00528">
    <property type="entry name" value="BPD_transp_1"/>
    <property type="match status" value="1"/>
</dbReference>
<dbReference type="EMBL" id="CP000481">
    <property type="protein sequence ID" value="ABK51906.1"/>
    <property type="molecule type" value="Genomic_DNA"/>
</dbReference>
<feature type="transmembrane region" description="Helical" evidence="7">
    <location>
        <begin position="97"/>
        <end position="118"/>
    </location>
</feature>
<keyword evidence="5 7" id="KW-1133">Transmembrane helix</keyword>
<evidence type="ECO:0000256" key="4">
    <source>
        <dbReference type="ARBA" id="ARBA00022692"/>
    </source>
</evidence>
<dbReference type="FunCoup" id="A0LR46">
    <property type="interactions" value="1"/>
</dbReference>
<evidence type="ECO:0000256" key="2">
    <source>
        <dbReference type="ARBA" id="ARBA00022448"/>
    </source>
</evidence>
<evidence type="ECO:0000256" key="1">
    <source>
        <dbReference type="ARBA" id="ARBA00004651"/>
    </source>
</evidence>
<keyword evidence="2 7" id="KW-0813">Transport</keyword>
<dbReference type="GO" id="GO:0055085">
    <property type="term" value="P:transmembrane transport"/>
    <property type="evidence" value="ECO:0007669"/>
    <property type="project" value="InterPro"/>
</dbReference>
<evidence type="ECO:0000313" key="9">
    <source>
        <dbReference type="EMBL" id="ABK51906.1"/>
    </source>
</evidence>
<feature type="domain" description="ABC transmembrane type-1" evidence="8">
    <location>
        <begin position="93"/>
        <end position="309"/>
    </location>
</feature>
<dbReference type="InParanoid" id="A0LR46"/>
<dbReference type="HOGENOM" id="CLU_016047_0_2_11"/>
<name>A0LR46_ACIC1</name>
<dbReference type="InterPro" id="IPR000515">
    <property type="entry name" value="MetI-like"/>
</dbReference>
<dbReference type="InterPro" id="IPR035906">
    <property type="entry name" value="MetI-like_sf"/>
</dbReference>
<keyword evidence="4 7" id="KW-0812">Transmembrane</keyword>
<feature type="transmembrane region" description="Helical" evidence="7">
    <location>
        <begin position="33"/>
        <end position="54"/>
    </location>
</feature>
<feature type="transmembrane region" description="Helical" evidence="7">
    <location>
        <begin position="130"/>
        <end position="152"/>
    </location>
</feature>
<dbReference type="OrthoDB" id="4319190at2"/>
<dbReference type="PROSITE" id="PS50928">
    <property type="entry name" value="ABC_TM1"/>
    <property type="match status" value="1"/>
</dbReference>
<evidence type="ECO:0000256" key="5">
    <source>
        <dbReference type="ARBA" id="ARBA00022989"/>
    </source>
</evidence>
<proteinExistence type="inferred from homology"/>
<feature type="transmembrane region" description="Helical" evidence="7">
    <location>
        <begin position="233"/>
        <end position="254"/>
    </location>
</feature>
<keyword evidence="6 7" id="KW-0472">Membrane</keyword>
<gene>
    <name evidence="9" type="ordered locus">Acel_0131</name>
</gene>
<dbReference type="KEGG" id="ace:Acel_0131"/>
<dbReference type="GO" id="GO:0005886">
    <property type="term" value="C:plasma membrane"/>
    <property type="evidence" value="ECO:0007669"/>
    <property type="project" value="UniProtKB-SubCell"/>
</dbReference>
<dbReference type="eggNOG" id="COG1175">
    <property type="taxonomic scope" value="Bacteria"/>
</dbReference>
<dbReference type="STRING" id="351607.Acel_0131"/>
<dbReference type="PANTHER" id="PTHR30193:SF37">
    <property type="entry name" value="INNER MEMBRANE ABC TRANSPORTER PERMEASE PROTEIN YCJO"/>
    <property type="match status" value="1"/>
</dbReference>
<dbReference type="RefSeq" id="WP_011718970.1">
    <property type="nucleotide sequence ID" value="NC_008578.1"/>
</dbReference>
<dbReference type="Gene3D" id="1.10.3720.10">
    <property type="entry name" value="MetI-like"/>
    <property type="match status" value="1"/>
</dbReference>
<dbReference type="SUPFAM" id="SSF161098">
    <property type="entry name" value="MetI-like"/>
    <property type="match status" value="1"/>
</dbReference>
<comment type="similarity">
    <text evidence="7">Belongs to the binding-protein-dependent transport system permease family.</text>
</comment>
<feature type="transmembrane region" description="Helical" evidence="7">
    <location>
        <begin position="288"/>
        <end position="312"/>
    </location>
</feature>
<evidence type="ECO:0000259" key="8">
    <source>
        <dbReference type="PROSITE" id="PS50928"/>
    </source>
</evidence>
<accession>A0LR46</accession>